<keyword evidence="7" id="KW-1133">Transmembrane helix</keyword>
<keyword evidence="4" id="KW-0488">Methylation</keyword>
<dbReference type="RefSeq" id="WP_110680802.1">
    <property type="nucleotide sequence ID" value="NZ_QJRX01000002.1"/>
</dbReference>
<dbReference type="InterPro" id="IPR045584">
    <property type="entry name" value="Pilin-like"/>
</dbReference>
<dbReference type="GO" id="GO:0005886">
    <property type="term" value="C:plasma membrane"/>
    <property type="evidence" value="ECO:0007669"/>
    <property type="project" value="UniProtKB-SubCell"/>
</dbReference>
<evidence type="ECO:0000256" key="1">
    <source>
        <dbReference type="ARBA" id="ARBA00004377"/>
    </source>
</evidence>
<evidence type="ECO:0000256" key="2">
    <source>
        <dbReference type="ARBA" id="ARBA00021549"/>
    </source>
</evidence>
<gene>
    <name evidence="12" type="ORF">DMO17_02795</name>
</gene>
<evidence type="ECO:0000256" key="7">
    <source>
        <dbReference type="ARBA" id="ARBA00022989"/>
    </source>
</evidence>
<evidence type="ECO:0000259" key="11">
    <source>
        <dbReference type="Pfam" id="PF12019"/>
    </source>
</evidence>
<reference evidence="12 13" key="1">
    <citation type="submission" date="2018-06" db="EMBL/GenBank/DDBJ databases">
        <title>Pseudomonas diversity within urban Lake Michigan freshwaters.</title>
        <authorList>
            <person name="Batrich M."/>
            <person name="Hatzopoulos T."/>
            <person name="Putonti C."/>
        </authorList>
    </citation>
    <scope>NUCLEOTIDE SEQUENCE [LARGE SCALE GENOMIC DNA]</scope>
    <source>
        <strain evidence="12 13">MB-090714</strain>
    </source>
</reference>
<comment type="caution">
    <text evidence="12">The sequence shown here is derived from an EMBL/GenBank/DDBJ whole genome shotgun (WGS) entry which is preliminary data.</text>
</comment>
<evidence type="ECO:0000256" key="6">
    <source>
        <dbReference type="ARBA" id="ARBA00022692"/>
    </source>
</evidence>
<dbReference type="EMBL" id="QJRX01000002">
    <property type="protein sequence ID" value="PYC28123.1"/>
    <property type="molecule type" value="Genomic_DNA"/>
</dbReference>
<evidence type="ECO:0000256" key="3">
    <source>
        <dbReference type="ARBA" id="ARBA00022475"/>
    </source>
</evidence>
<dbReference type="GO" id="GO:0015627">
    <property type="term" value="C:type II protein secretion system complex"/>
    <property type="evidence" value="ECO:0007669"/>
    <property type="project" value="InterPro"/>
</dbReference>
<evidence type="ECO:0000256" key="10">
    <source>
        <dbReference type="ARBA" id="ARBA00030775"/>
    </source>
</evidence>
<evidence type="ECO:0000256" key="5">
    <source>
        <dbReference type="ARBA" id="ARBA00022519"/>
    </source>
</evidence>
<dbReference type="Gene3D" id="3.55.40.10">
    <property type="entry name" value="minor pseudopilin epsh domain"/>
    <property type="match status" value="1"/>
</dbReference>
<evidence type="ECO:0000313" key="13">
    <source>
        <dbReference type="Proteomes" id="UP000248146"/>
    </source>
</evidence>
<keyword evidence="6" id="KW-0812">Transmembrane</keyword>
<evidence type="ECO:0000313" key="12">
    <source>
        <dbReference type="EMBL" id="PYC28123.1"/>
    </source>
</evidence>
<evidence type="ECO:0000256" key="9">
    <source>
        <dbReference type="ARBA" id="ARBA00025772"/>
    </source>
</evidence>
<protein>
    <recommendedName>
        <fullName evidence="2">Type II secretion system protein H</fullName>
    </recommendedName>
    <alternativeName>
        <fullName evidence="10">General secretion pathway protein H</fullName>
    </alternativeName>
</protein>
<name>A0A2V4LPV4_AQUAC</name>
<keyword evidence="3" id="KW-1003">Cell membrane</keyword>
<feature type="domain" description="General secretion pathway GspH" evidence="11">
    <location>
        <begin position="46"/>
        <end position="150"/>
    </location>
</feature>
<proteinExistence type="inferred from homology"/>
<organism evidence="12 13">
    <name type="scientific">Aquipseudomonas alcaligenes</name>
    <name type="common">Pseudomonas alcaligenes</name>
    <dbReference type="NCBI Taxonomy" id="43263"/>
    <lineage>
        <taxon>Bacteria</taxon>
        <taxon>Pseudomonadati</taxon>
        <taxon>Pseudomonadota</taxon>
        <taxon>Gammaproteobacteria</taxon>
        <taxon>Pseudomonadales</taxon>
        <taxon>Pseudomonadaceae</taxon>
        <taxon>Aquipseudomonas</taxon>
    </lineage>
</organism>
<comment type="subcellular location">
    <subcellularLocation>
        <location evidence="1">Cell inner membrane</location>
        <topology evidence="1">Single-pass membrane protein</topology>
    </subcellularLocation>
</comment>
<accession>A0A2V4LPV4</accession>
<dbReference type="SUPFAM" id="SSF54523">
    <property type="entry name" value="Pili subunits"/>
    <property type="match status" value="1"/>
</dbReference>
<keyword evidence="8" id="KW-0472">Membrane</keyword>
<evidence type="ECO:0000256" key="8">
    <source>
        <dbReference type="ARBA" id="ARBA00023136"/>
    </source>
</evidence>
<dbReference type="OrthoDB" id="6120962at2"/>
<sequence>MLRKNQIAFSLLETLLTISLLSLAIALATPNLVSLINKNRQDSLRETLLTSLHQGRAVAILNRQKVEICASTDGLSCVTDWRKGWMTRRSGDTPTLLHRFQTKPDTHLEWTGFGKTILFHPNGTTPASNGRFYQCAEGKIAWQLILNRQGRVRQATRAENLQASSRCTK</sequence>
<dbReference type="Proteomes" id="UP000248146">
    <property type="component" value="Unassembled WGS sequence"/>
</dbReference>
<comment type="similarity">
    <text evidence="9">Belongs to the GSP H family.</text>
</comment>
<dbReference type="Pfam" id="PF12019">
    <property type="entry name" value="GspH"/>
    <property type="match status" value="1"/>
</dbReference>
<dbReference type="GO" id="GO:0015628">
    <property type="term" value="P:protein secretion by the type II secretion system"/>
    <property type="evidence" value="ECO:0007669"/>
    <property type="project" value="InterPro"/>
</dbReference>
<keyword evidence="5" id="KW-0997">Cell inner membrane</keyword>
<dbReference type="InterPro" id="IPR022346">
    <property type="entry name" value="T2SS_GspH"/>
</dbReference>
<dbReference type="AlphaFoldDB" id="A0A2V4LPV4"/>
<evidence type="ECO:0000256" key="4">
    <source>
        <dbReference type="ARBA" id="ARBA00022481"/>
    </source>
</evidence>